<dbReference type="InterPro" id="IPR013766">
    <property type="entry name" value="Thioredoxin_domain"/>
</dbReference>
<dbReference type="Pfam" id="PF13462">
    <property type="entry name" value="Thioredoxin_4"/>
    <property type="match status" value="1"/>
</dbReference>
<accession>A0A837G7W9</accession>
<name>A0A837G7W9_9VIBR</name>
<sequence>MIKKLTIALAMGVMALSPLAQAQNQDEKINEIVEMLKANPSVVDGLHESLGMYVKQQQQFDQLLSSSQAYINNPKHTSIGAENAELTLVNVTDYSCPYCKKLDLELQKLVKDYPQIKVVNLYVPLKEGSSSVNSAGYALNVWQNARDKYPQVHELLVAKPGTHDAISLAKIAKKTGTEQYLNNPEDIEKQLENNYALFNGFGLRGTPALIVGESVIPGYVPYDKLEEIVEKQL</sequence>
<comment type="caution">
    <text evidence="1">The sequence shown here is derived from an EMBL/GenBank/DDBJ whole genome shotgun (WGS) entry which is preliminary data.</text>
</comment>
<dbReference type="PANTHER" id="PTHR35272:SF3">
    <property type="entry name" value="THIOL:DISULFIDE INTERCHANGE PROTEIN DSBC"/>
    <property type="match status" value="1"/>
</dbReference>
<keyword evidence="1" id="KW-0413">Isomerase</keyword>
<dbReference type="AlphaFoldDB" id="A0A837G7W9"/>
<dbReference type="Gene3D" id="3.40.30.10">
    <property type="entry name" value="Glutaredoxin"/>
    <property type="match status" value="1"/>
</dbReference>
<evidence type="ECO:0000313" key="1">
    <source>
        <dbReference type="EMBL" id="KJY73960.1"/>
    </source>
</evidence>
<dbReference type="InterPro" id="IPR012336">
    <property type="entry name" value="Thioredoxin-like_fold"/>
</dbReference>
<dbReference type="InterPro" id="IPR036249">
    <property type="entry name" value="Thioredoxin-like_sf"/>
</dbReference>
<gene>
    <name evidence="1" type="ORF">TW71_09625</name>
</gene>
<dbReference type="GO" id="GO:0016853">
    <property type="term" value="F:isomerase activity"/>
    <property type="evidence" value="ECO:0007669"/>
    <property type="project" value="UniProtKB-KW"/>
</dbReference>
<dbReference type="CDD" id="cd03023">
    <property type="entry name" value="DsbA_Com1_like"/>
    <property type="match status" value="1"/>
</dbReference>
<protein>
    <submittedName>
        <fullName evidence="1">Protein-disulfide isomerase</fullName>
    </submittedName>
</protein>
<proteinExistence type="predicted"/>
<dbReference type="InterPro" id="IPR051470">
    <property type="entry name" value="Thiol:disulfide_interchange"/>
</dbReference>
<dbReference type="SUPFAM" id="SSF52833">
    <property type="entry name" value="Thioredoxin-like"/>
    <property type="match status" value="1"/>
</dbReference>
<reference evidence="1" key="1">
    <citation type="journal article" date="2015" name="BMC Genomics">
        <title>Genome mining reveals unlocked bioactive potential of marine Gram-negative bacteria.</title>
        <authorList>
            <person name="Machado H."/>
            <person name="Sonnenschein E.C."/>
            <person name="Melchiorsen J."/>
            <person name="Gram L."/>
        </authorList>
    </citation>
    <scope>NUCLEOTIDE SEQUENCE</scope>
    <source>
        <strain evidence="1">S2052</strain>
    </source>
</reference>
<dbReference type="PANTHER" id="PTHR35272">
    <property type="entry name" value="THIOL:DISULFIDE INTERCHANGE PROTEIN DSBC-RELATED"/>
    <property type="match status" value="1"/>
</dbReference>
<organism evidence="1">
    <name type="scientific">Vibrio coralliilyticus</name>
    <dbReference type="NCBI Taxonomy" id="190893"/>
    <lineage>
        <taxon>Bacteria</taxon>
        <taxon>Pseudomonadati</taxon>
        <taxon>Pseudomonadota</taxon>
        <taxon>Gammaproteobacteria</taxon>
        <taxon>Vibrionales</taxon>
        <taxon>Vibrionaceae</taxon>
        <taxon>Vibrio</taxon>
    </lineage>
</organism>
<dbReference type="PROSITE" id="PS51352">
    <property type="entry name" value="THIOREDOXIN_2"/>
    <property type="match status" value="1"/>
</dbReference>
<dbReference type="EMBL" id="JXXR01000010">
    <property type="protein sequence ID" value="KJY73960.1"/>
    <property type="molecule type" value="Genomic_DNA"/>
</dbReference>
<dbReference type="RefSeq" id="WP_045985726.1">
    <property type="nucleotide sequence ID" value="NZ_CP063052.1"/>
</dbReference>